<feature type="domain" description="Ferrous iron transporter FeoA-like" evidence="2">
    <location>
        <begin position="3"/>
        <end position="75"/>
    </location>
</feature>
<dbReference type="InterPro" id="IPR052713">
    <property type="entry name" value="FeoA"/>
</dbReference>
<dbReference type="Gene3D" id="2.30.30.90">
    <property type="match status" value="1"/>
</dbReference>
<reference evidence="3" key="2">
    <citation type="journal article" date="2021" name="PeerJ">
        <title>Extensive microbial diversity within the chicken gut microbiome revealed by metagenomics and culture.</title>
        <authorList>
            <person name="Gilroy R."/>
            <person name="Ravi A."/>
            <person name="Getino M."/>
            <person name="Pursley I."/>
            <person name="Horton D.L."/>
            <person name="Alikhan N.F."/>
            <person name="Baker D."/>
            <person name="Gharbi K."/>
            <person name="Hall N."/>
            <person name="Watson M."/>
            <person name="Adriaenssens E.M."/>
            <person name="Foster-Nyarko E."/>
            <person name="Jarju S."/>
            <person name="Secka A."/>
            <person name="Antonio M."/>
            <person name="Oren A."/>
            <person name="Chaudhuri R.R."/>
            <person name="La Ragione R."/>
            <person name="Hildebrand F."/>
            <person name="Pallen M.J."/>
        </authorList>
    </citation>
    <scope>NUCLEOTIDE SEQUENCE</scope>
    <source>
        <strain evidence="3">CHK193-30670</strain>
    </source>
</reference>
<comment type="caution">
    <text evidence="3">The sequence shown here is derived from an EMBL/GenBank/DDBJ whole genome shotgun (WGS) entry which is preliminary data.</text>
</comment>
<dbReference type="Proteomes" id="UP000824074">
    <property type="component" value="Unassembled WGS sequence"/>
</dbReference>
<dbReference type="SUPFAM" id="SSF50037">
    <property type="entry name" value="C-terminal domain of transcriptional repressors"/>
    <property type="match status" value="1"/>
</dbReference>
<dbReference type="InterPro" id="IPR007167">
    <property type="entry name" value="Fe-transptr_FeoA-like"/>
</dbReference>
<evidence type="ECO:0000256" key="1">
    <source>
        <dbReference type="ARBA" id="ARBA00023004"/>
    </source>
</evidence>
<dbReference type="InterPro" id="IPR038157">
    <property type="entry name" value="FeoA_core_dom"/>
</dbReference>
<dbReference type="Pfam" id="PF04023">
    <property type="entry name" value="FeoA"/>
    <property type="match status" value="1"/>
</dbReference>
<dbReference type="EMBL" id="DVMT01000062">
    <property type="protein sequence ID" value="HIU40872.1"/>
    <property type="molecule type" value="Genomic_DNA"/>
</dbReference>
<dbReference type="PANTHER" id="PTHR42954">
    <property type="entry name" value="FE(2+) TRANSPORT PROTEIN A"/>
    <property type="match status" value="1"/>
</dbReference>
<dbReference type="PANTHER" id="PTHR42954:SF2">
    <property type="entry name" value="FE(2+) TRANSPORT PROTEIN A"/>
    <property type="match status" value="1"/>
</dbReference>
<gene>
    <name evidence="3" type="ORF">IAB68_06220</name>
</gene>
<accession>A0A9D1LJF4</accession>
<evidence type="ECO:0000259" key="2">
    <source>
        <dbReference type="SMART" id="SM00899"/>
    </source>
</evidence>
<organism evidence="3 4">
    <name type="scientific">Candidatus Aphodocola excrementigallinarum</name>
    <dbReference type="NCBI Taxonomy" id="2840670"/>
    <lineage>
        <taxon>Bacteria</taxon>
        <taxon>Bacillati</taxon>
        <taxon>Bacillota</taxon>
        <taxon>Bacilli</taxon>
        <taxon>Candidatus Aphodocola</taxon>
    </lineage>
</organism>
<protein>
    <submittedName>
        <fullName evidence="3">Ferrous iron transport protein A</fullName>
    </submittedName>
</protein>
<sequence>MKTNLNNVPIGKSAFVSELYSNKDVKRRLRDLGLIKNTLIKPLYKSPLNDPTAYLVRGSVIAIRNDDAKKIIVDIKREENK</sequence>
<proteinExistence type="predicted"/>
<dbReference type="InterPro" id="IPR008988">
    <property type="entry name" value="Transcriptional_repressor_C"/>
</dbReference>
<dbReference type="SMART" id="SM00899">
    <property type="entry name" value="FeoA"/>
    <property type="match status" value="1"/>
</dbReference>
<dbReference type="AlphaFoldDB" id="A0A9D1LJF4"/>
<evidence type="ECO:0000313" key="4">
    <source>
        <dbReference type="Proteomes" id="UP000824074"/>
    </source>
</evidence>
<keyword evidence="1" id="KW-0408">Iron</keyword>
<evidence type="ECO:0000313" key="3">
    <source>
        <dbReference type="EMBL" id="HIU40872.1"/>
    </source>
</evidence>
<name>A0A9D1LJF4_9FIRM</name>
<dbReference type="GO" id="GO:0046914">
    <property type="term" value="F:transition metal ion binding"/>
    <property type="evidence" value="ECO:0007669"/>
    <property type="project" value="InterPro"/>
</dbReference>
<reference evidence="3" key="1">
    <citation type="submission" date="2020-10" db="EMBL/GenBank/DDBJ databases">
        <authorList>
            <person name="Gilroy R."/>
        </authorList>
    </citation>
    <scope>NUCLEOTIDE SEQUENCE</scope>
    <source>
        <strain evidence="3">CHK193-30670</strain>
    </source>
</reference>